<dbReference type="InterPro" id="IPR017456">
    <property type="entry name" value="CTP_synthase_N"/>
</dbReference>
<dbReference type="PANTHER" id="PTHR11550">
    <property type="entry name" value="CTP SYNTHASE"/>
    <property type="match status" value="1"/>
</dbReference>
<evidence type="ECO:0000259" key="13">
    <source>
        <dbReference type="Pfam" id="PF06418"/>
    </source>
</evidence>
<feature type="binding site" evidence="11">
    <location>
        <position position="71"/>
    </location>
    <ligand>
        <name>ATP</name>
        <dbReference type="ChEBI" id="CHEBI:30616"/>
    </ligand>
</feature>
<dbReference type="GO" id="GO:0005829">
    <property type="term" value="C:cytosol"/>
    <property type="evidence" value="ECO:0007669"/>
    <property type="project" value="TreeGrafter"/>
</dbReference>
<comment type="miscellaneous">
    <text evidence="11">CTPSs have evolved a hybrid strategy for distinguishing between UTP and CTP. The overlapping regions of the product feedback inhibitory and substrate sites recognize a common feature in both compounds, the triphosphate moiety. To differentiate isosteric substrate and product pyrimidine rings, an additional pocket far from the expected kinase/ligase catalytic site, specifically recognizes the cytosine and ribose portions of the product inhibitor.</text>
</comment>
<dbReference type="InterPro" id="IPR017926">
    <property type="entry name" value="GATASE"/>
</dbReference>
<comment type="catalytic activity">
    <reaction evidence="11">
        <text>L-glutamine + H2O = L-glutamate + NH4(+)</text>
        <dbReference type="Rhea" id="RHEA:15889"/>
        <dbReference type="ChEBI" id="CHEBI:15377"/>
        <dbReference type="ChEBI" id="CHEBI:28938"/>
        <dbReference type="ChEBI" id="CHEBI:29985"/>
        <dbReference type="ChEBI" id="CHEBI:58359"/>
    </reaction>
</comment>
<feature type="binding site" evidence="11">
    <location>
        <position position="242"/>
    </location>
    <ligand>
        <name>ATP</name>
        <dbReference type="ChEBI" id="CHEBI:30616"/>
    </ligand>
</feature>
<keyword evidence="3 11" id="KW-0436">Ligase</keyword>
<dbReference type="Proteomes" id="UP000092093">
    <property type="component" value="Unassembled WGS sequence"/>
</dbReference>
<accession>A0A1B7X3E5</accession>
<dbReference type="AlphaFoldDB" id="A0A1B7X3E5"/>
<protein>
    <recommendedName>
        <fullName evidence="11">CTP synthase</fullName>
        <ecNumber evidence="11">6.3.4.2</ecNumber>
    </recommendedName>
    <alternativeName>
        <fullName evidence="11">Cytidine 5'-triphosphate synthase</fullName>
    </alternativeName>
    <alternativeName>
        <fullName evidence="11">Cytidine triphosphate synthetase</fullName>
        <shortName evidence="11">CTP synthetase</shortName>
        <shortName evidence="11">CTPS</shortName>
    </alternativeName>
    <alternativeName>
        <fullName evidence="11">UTP--ammonia ligase</fullName>
    </alternativeName>
</protein>
<evidence type="ECO:0000313" key="15">
    <source>
        <dbReference type="Proteomes" id="UP000092093"/>
    </source>
</evidence>
<dbReference type="GO" id="GO:0046872">
    <property type="term" value="F:metal ion binding"/>
    <property type="evidence" value="ECO:0007669"/>
    <property type="project" value="UniProtKB-KW"/>
</dbReference>
<keyword evidence="5 11" id="KW-0547">Nucleotide-binding</keyword>
<dbReference type="InterPro" id="IPR004468">
    <property type="entry name" value="CTP_synthase"/>
</dbReference>
<dbReference type="HAMAP" id="MF_01227">
    <property type="entry name" value="PyrG"/>
    <property type="match status" value="1"/>
</dbReference>
<feature type="region of interest" description="Amidoligase domain" evidence="11">
    <location>
        <begin position="1"/>
        <end position="267"/>
    </location>
</feature>
<dbReference type="Gene3D" id="3.40.50.300">
    <property type="entry name" value="P-loop containing nucleotide triphosphate hydrolases"/>
    <property type="match status" value="1"/>
</dbReference>
<proteinExistence type="inferred from homology"/>
<name>A0A1B7X3E5_APHFL</name>
<dbReference type="InterPro" id="IPR033828">
    <property type="entry name" value="GATase1_CTP_Synthase"/>
</dbReference>
<evidence type="ECO:0000313" key="14">
    <source>
        <dbReference type="EMBL" id="OBQ43872.1"/>
    </source>
</evidence>
<keyword evidence="7 11" id="KW-0460">Magnesium</keyword>
<evidence type="ECO:0000256" key="7">
    <source>
        <dbReference type="ARBA" id="ARBA00022842"/>
    </source>
</evidence>
<keyword evidence="8 11" id="KW-0315">Glutamine amidotransferase</keyword>
<feature type="binding site" evidence="11">
    <location>
        <position position="13"/>
    </location>
    <ligand>
        <name>CTP</name>
        <dbReference type="ChEBI" id="CHEBI:37563"/>
        <note>allosteric inhibitor</note>
    </ligand>
</feature>
<evidence type="ECO:0000256" key="10">
    <source>
        <dbReference type="ARBA" id="ARBA00047781"/>
    </source>
</evidence>
<dbReference type="GO" id="GO:0004359">
    <property type="term" value="F:glutaminase activity"/>
    <property type="evidence" value="ECO:0007669"/>
    <property type="project" value="RHEA"/>
</dbReference>
<feature type="active site" description="Nucleophile; for glutamine hydrolysis" evidence="11">
    <location>
        <position position="381"/>
    </location>
</feature>
<dbReference type="Pfam" id="PF06418">
    <property type="entry name" value="CTP_synth_N"/>
    <property type="match status" value="1"/>
</dbReference>
<evidence type="ECO:0000256" key="4">
    <source>
        <dbReference type="ARBA" id="ARBA00022723"/>
    </source>
</evidence>
<dbReference type="CDD" id="cd01746">
    <property type="entry name" value="GATase1_CTP_Synthase"/>
    <property type="match status" value="1"/>
</dbReference>
<feature type="binding site" evidence="11">
    <location>
        <begin position="382"/>
        <end position="385"/>
    </location>
    <ligand>
        <name>L-glutamine</name>
        <dbReference type="ChEBI" id="CHEBI:58359"/>
    </ligand>
</feature>
<comment type="pathway">
    <text evidence="1 11">Pyrimidine metabolism; CTP biosynthesis via de novo pathway; CTP from UDP: step 2/2.</text>
</comment>
<dbReference type="GO" id="GO:0003883">
    <property type="term" value="F:CTP synthase activity"/>
    <property type="evidence" value="ECO:0007669"/>
    <property type="project" value="UniProtKB-UniRule"/>
</dbReference>
<evidence type="ECO:0000259" key="12">
    <source>
        <dbReference type="Pfam" id="PF00117"/>
    </source>
</evidence>
<keyword evidence="6 11" id="KW-0067">ATP-binding</keyword>
<comment type="activity regulation">
    <text evidence="11">Allosterically activated by GTP, when glutamine is the substrate; GTP has no effect on the reaction when ammonia is the substrate. The allosteric effector GTP functions by stabilizing the protein conformation that binds the tetrahedral intermediate(s) formed during glutamine hydrolysis. Inhibited by the product CTP, via allosteric rather than competitive inhibition.</text>
</comment>
<feature type="binding site" evidence="11">
    <location>
        <begin position="188"/>
        <end position="193"/>
    </location>
    <ligand>
        <name>CTP</name>
        <dbReference type="ChEBI" id="CHEBI:37563"/>
        <note>allosteric inhibitor</note>
    </ligand>
</feature>
<evidence type="ECO:0000256" key="8">
    <source>
        <dbReference type="ARBA" id="ARBA00022962"/>
    </source>
</evidence>
<evidence type="ECO:0000256" key="5">
    <source>
        <dbReference type="ARBA" id="ARBA00022741"/>
    </source>
</evidence>
<gene>
    <name evidence="11" type="primary">pyrG</name>
    <name evidence="14" type="ORF">AN484_10070</name>
</gene>
<feature type="binding site" evidence="11">
    <location>
        <position position="13"/>
    </location>
    <ligand>
        <name>UTP</name>
        <dbReference type="ChEBI" id="CHEBI:46398"/>
    </ligand>
</feature>
<feature type="binding site" evidence="11">
    <location>
        <position position="354"/>
    </location>
    <ligand>
        <name>L-glutamine</name>
        <dbReference type="ChEBI" id="CHEBI:58359"/>
    </ligand>
</feature>
<dbReference type="PANTHER" id="PTHR11550:SF0">
    <property type="entry name" value="CTP SYNTHASE-RELATED"/>
    <property type="match status" value="1"/>
</dbReference>
<comment type="subunit">
    <text evidence="11">Homotetramer.</text>
</comment>
<evidence type="ECO:0000256" key="11">
    <source>
        <dbReference type="HAMAP-Rule" id="MF_01227"/>
    </source>
</evidence>
<dbReference type="NCBIfam" id="NF003792">
    <property type="entry name" value="PRK05380.1"/>
    <property type="match status" value="1"/>
</dbReference>
<feature type="binding site" evidence="11">
    <location>
        <position position="224"/>
    </location>
    <ligand>
        <name>UTP</name>
        <dbReference type="ChEBI" id="CHEBI:46398"/>
    </ligand>
</feature>
<keyword evidence="4 11" id="KW-0479">Metal-binding</keyword>
<dbReference type="InterPro" id="IPR027417">
    <property type="entry name" value="P-loop_NTPase"/>
</dbReference>
<dbReference type="SUPFAM" id="SSF52540">
    <property type="entry name" value="P-loop containing nucleoside triphosphate hydrolases"/>
    <property type="match status" value="1"/>
</dbReference>
<feature type="domain" description="CTP synthase N-terminal" evidence="13">
    <location>
        <begin position="3"/>
        <end position="267"/>
    </location>
</feature>
<comment type="catalytic activity">
    <reaction evidence="11">
        <text>UTP + NH4(+) + ATP = CTP + ADP + phosphate + 2 H(+)</text>
        <dbReference type="Rhea" id="RHEA:16597"/>
        <dbReference type="ChEBI" id="CHEBI:15378"/>
        <dbReference type="ChEBI" id="CHEBI:28938"/>
        <dbReference type="ChEBI" id="CHEBI:30616"/>
        <dbReference type="ChEBI" id="CHEBI:37563"/>
        <dbReference type="ChEBI" id="CHEBI:43474"/>
        <dbReference type="ChEBI" id="CHEBI:46398"/>
        <dbReference type="ChEBI" id="CHEBI:456216"/>
    </reaction>
</comment>
<feature type="active site" evidence="11">
    <location>
        <position position="509"/>
    </location>
</feature>
<dbReference type="GO" id="GO:0019856">
    <property type="term" value="P:pyrimidine nucleobase biosynthetic process"/>
    <property type="evidence" value="ECO:0007669"/>
    <property type="project" value="TreeGrafter"/>
</dbReference>
<dbReference type="FunFam" id="3.40.50.880:FF:000002">
    <property type="entry name" value="CTP synthase"/>
    <property type="match status" value="1"/>
</dbReference>
<feature type="binding site" evidence="11">
    <location>
        <position position="141"/>
    </location>
    <ligand>
        <name>Mg(2+)</name>
        <dbReference type="ChEBI" id="CHEBI:18420"/>
    </ligand>
</feature>
<dbReference type="NCBIfam" id="TIGR00337">
    <property type="entry name" value="PyrG"/>
    <property type="match status" value="1"/>
</dbReference>
<dbReference type="PROSITE" id="PS51273">
    <property type="entry name" value="GATASE_TYPE_1"/>
    <property type="match status" value="1"/>
</dbReference>
<sequence>MTKFIFVTGGVVSSIGKGIVAASLGRLLKSRDYSVSILKLDPYINVDPGTMSPFQHGEVFVTQDGAETDLDLGHYERFTDTSMSRLNSVTTGLIYQSVINRERRGDYNGGTVQVIPHITNEIKERILRVAKETNPSAVITEIGGTVGDIESLPFLEAIRQLRKEVGKRNVLYMHVTLLPWIAAAGEMKTKPTQHSVKELRSIGIQPDILVCRSDRPIPVGLKQKLSEFCDVAVECVITSPDARSIYEVPVILEREGLAEQVLNLLQMEQRQPNMSQWEMMVERMYNPKYSVEIAIVGKYVRLSDAYLSVVESLRHAAIATHSDLRLRWVNSEALETEPAENYLSGVDGIIVPGGFGSRGIDGKIAAIKYARTRQIPFLGLCLGMQCSVIEWARNVEGLSHADSAEFNPYTEDPVINLLPEQQDVVDLGGTMRLGLYPCRILPNTLAFQLYQEEVIYERHRHRYEFNNIYRNQLLDSGYLVSGTSPDGRLVEIVEYSQHPFFIACQFHPEFQSRPNAPHPLFKGFITAAISQSRPLTTATKTVEVS</sequence>
<evidence type="ECO:0000256" key="3">
    <source>
        <dbReference type="ARBA" id="ARBA00022598"/>
    </source>
</evidence>
<feature type="binding site" evidence="11">
    <location>
        <position position="405"/>
    </location>
    <ligand>
        <name>L-glutamine</name>
        <dbReference type="ChEBI" id="CHEBI:58359"/>
    </ligand>
</feature>
<dbReference type="Pfam" id="PF00117">
    <property type="entry name" value="GATase"/>
    <property type="match status" value="1"/>
</dbReference>
<dbReference type="PATRIC" id="fig|1710896.3.peg.6458"/>
<dbReference type="GO" id="GO:0042802">
    <property type="term" value="F:identical protein binding"/>
    <property type="evidence" value="ECO:0007669"/>
    <property type="project" value="TreeGrafter"/>
</dbReference>
<dbReference type="UniPathway" id="UPA00159">
    <property type="reaction ID" value="UER00277"/>
</dbReference>
<evidence type="ECO:0000256" key="9">
    <source>
        <dbReference type="ARBA" id="ARBA00022975"/>
    </source>
</evidence>
<dbReference type="InterPro" id="IPR029062">
    <property type="entry name" value="Class_I_gatase-like"/>
</dbReference>
<comment type="function">
    <text evidence="11">Catalyzes the ATP-dependent amination of UTP to CTP with either L-glutamine or ammonia as the source of nitrogen. Regulates intracellular CTP levels through interactions with the four ribonucleotide triphosphates.</text>
</comment>
<feature type="domain" description="Glutamine amidotransferase" evidence="12">
    <location>
        <begin position="302"/>
        <end position="526"/>
    </location>
</feature>
<organism evidence="14 15">
    <name type="scientific">Aphanizomenon flos-aquae WA102</name>
    <dbReference type="NCBI Taxonomy" id="1710896"/>
    <lineage>
        <taxon>Bacteria</taxon>
        <taxon>Bacillati</taxon>
        <taxon>Cyanobacteriota</taxon>
        <taxon>Cyanophyceae</taxon>
        <taxon>Nostocales</taxon>
        <taxon>Aphanizomenonaceae</taxon>
        <taxon>Aphanizomenon</taxon>
    </lineage>
</organism>
<reference evidence="14 15" key="1">
    <citation type="submission" date="2015-09" db="EMBL/GenBank/DDBJ databases">
        <title>Aphanizomenon flos-aquae WA102.</title>
        <authorList>
            <person name="Driscoll C."/>
        </authorList>
    </citation>
    <scope>NUCLEOTIDE SEQUENCE [LARGE SCALE GENOMIC DNA]</scope>
    <source>
        <strain evidence="14">WA102</strain>
    </source>
</reference>
<feature type="binding site" evidence="11">
    <location>
        <begin position="188"/>
        <end position="193"/>
    </location>
    <ligand>
        <name>UTP</name>
        <dbReference type="ChEBI" id="CHEBI:46398"/>
    </ligand>
</feature>
<keyword evidence="9 11" id="KW-0665">Pyrimidine biosynthesis</keyword>
<dbReference type="FunFam" id="3.40.50.300:FF:000009">
    <property type="entry name" value="CTP synthase"/>
    <property type="match status" value="1"/>
</dbReference>
<dbReference type="Gene3D" id="3.40.50.880">
    <property type="match status" value="1"/>
</dbReference>
<comment type="caution">
    <text evidence="14">The sequence shown here is derived from an EMBL/GenBank/DDBJ whole genome shotgun (WGS) entry which is preliminary data.</text>
</comment>
<comment type="caution">
    <text evidence="11">Lacks conserved residue(s) required for the propagation of feature annotation.</text>
</comment>
<feature type="binding site" evidence="11">
    <location>
        <begin position="148"/>
        <end position="150"/>
    </location>
    <ligand>
        <name>CTP</name>
        <dbReference type="ChEBI" id="CHEBI:37563"/>
        <note>allosteric inhibitor</note>
    </ligand>
</feature>
<feature type="binding site" evidence="11">
    <location>
        <position position="462"/>
    </location>
    <ligand>
        <name>L-glutamine</name>
        <dbReference type="ChEBI" id="CHEBI:58359"/>
    </ligand>
</feature>
<dbReference type="GO" id="GO:0044210">
    <property type="term" value="P:'de novo' CTP biosynthetic process"/>
    <property type="evidence" value="ECO:0007669"/>
    <property type="project" value="UniProtKB-UniRule"/>
</dbReference>
<dbReference type="EC" id="6.3.4.2" evidence="11"/>
<feature type="active site" evidence="11">
    <location>
        <position position="507"/>
    </location>
</feature>
<comment type="similarity">
    <text evidence="2 11">Belongs to the CTP synthase family.</text>
</comment>
<evidence type="ECO:0000256" key="2">
    <source>
        <dbReference type="ARBA" id="ARBA00007533"/>
    </source>
</evidence>
<evidence type="ECO:0000256" key="1">
    <source>
        <dbReference type="ARBA" id="ARBA00005171"/>
    </source>
</evidence>
<feature type="binding site" evidence="11">
    <location>
        <position position="224"/>
    </location>
    <ligand>
        <name>CTP</name>
        <dbReference type="ChEBI" id="CHEBI:37563"/>
        <note>allosteric inhibitor</note>
    </ligand>
</feature>
<dbReference type="GO" id="GO:0005524">
    <property type="term" value="F:ATP binding"/>
    <property type="evidence" value="ECO:0007669"/>
    <property type="project" value="UniProtKB-KW"/>
</dbReference>
<evidence type="ECO:0000256" key="6">
    <source>
        <dbReference type="ARBA" id="ARBA00022840"/>
    </source>
</evidence>
<dbReference type="GO" id="GO:0097268">
    <property type="term" value="C:cytoophidium"/>
    <property type="evidence" value="ECO:0007669"/>
    <property type="project" value="UniProtKB-ARBA"/>
</dbReference>
<dbReference type="SUPFAM" id="SSF52317">
    <property type="entry name" value="Class I glutamine amidotransferase-like"/>
    <property type="match status" value="1"/>
</dbReference>
<dbReference type="EMBL" id="LJOW01000039">
    <property type="protein sequence ID" value="OBQ43872.1"/>
    <property type="molecule type" value="Genomic_DNA"/>
</dbReference>
<feature type="binding site" evidence="11">
    <location>
        <position position="71"/>
    </location>
    <ligand>
        <name>Mg(2+)</name>
        <dbReference type="ChEBI" id="CHEBI:18420"/>
    </ligand>
</feature>
<feature type="binding site" evidence="11">
    <location>
        <begin position="14"/>
        <end position="19"/>
    </location>
    <ligand>
        <name>ATP</name>
        <dbReference type="ChEBI" id="CHEBI:30616"/>
    </ligand>
</feature>
<comment type="catalytic activity">
    <reaction evidence="10 11">
        <text>UTP + L-glutamine + ATP + H2O = CTP + L-glutamate + ADP + phosphate + 2 H(+)</text>
        <dbReference type="Rhea" id="RHEA:26426"/>
        <dbReference type="ChEBI" id="CHEBI:15377"/>
        <dbReference type="ChEBI" id="CHEBI:15378"/>
        <dbReference type="ChEBI" id="CHEBI:29985"/>
        <dbReference type="ChEBI" id="CHEBI:30616"/>
        <dbReference type="ChEBI" id="CHEBI:37563"/>
        <dbReference type="ChEBI" id="CHEBI:43474"/>
        <dbReference type="ChEBI" id="CHEBI:46398"/>
        <dbReference type="ChEBI" id="CHEBI:58359"/>
        <dbReference type="ChEBI" id="CHEBI:456216"/>
        <dbReference type="EC" id="6.3.4.2"/>
    </reaction>
</comment>
<dbReference type="CDD" id="cd03113">
    <property type="entry name" value="CTPS_N"/>
    <property type="match status" value="1"/>
</dbReference>